<evidence type="ECO:0000313" key="5">
    <source>
        <dbReference type="Proteomes" id="UP001596074"/>
    </source>
</evidence>
<dbReference type="Proteomes" id="UP001596074">
    <property type="component" value="Unassembled WGS sequence"/>
</dbReference>
<evidence type="ECO:0000256" key="2">
    <source>
        <dbReference type="ARBA" id="ARBA00022679"/>
    </source>
</evidence>
<evidence type="ECO:0000259" key="3">
    <source>
        <dbReference type="Pfam" id="PF10017"/>
    </source>
</evidence>
<dbReference type="GO" id="GO:0032259">
    <property type="term" value="P:methylation"/>
    <property type="evidence" value="ECO:0007669"/>
    <property type="project" value="UniProtKB-KW"/>
</dbReference>
<dbReference type="SUPFAM" id="SSF53335">
    <property type="entry name" value="S-adenosyl-L-methionine-dependent methyltransferases"/>
    <property type="match status" value="1"/>
</dbReference>
<proteinExistence type="predicted"/>
<keyword evidence="2 4" id="KW-0808">Transferase</keyword>
<dbReference type="PIRSF" id="PIRSF018005">
    <property type="entry name" value="UCP018005"/>
    <property type="match status" value="1"/>
</dbReference>
<feature type="domain" description="Histidine-specific methyltransferase SAM-dependent" evidence="3">
    <location>
        <begin position="18"/>
        <end position="185"/>
    </location>
</feature>
<dbReference type="PANTHER" id="PTHR43397">
    <property type="entry name" value="ERGOTHIONEINE BIOSYNTHESIS PROTEIN 1"/>
    <property type="match status" value="1"/>
</dbReference>
<dbReference type="GO" id="GO:0052706">
    <property type="term" value="F:L-histidine N(alpha)-methyltransferase activity"/>
    <property type="evidence" value="ECO:0007669"/>
    <property type="project" value="UniProtKB-EC"/>
</dbReference>
<reference evidence="5" key="1">
    <citation type="journal article" date="2019" name="Int. J. Syst. Evol. Microbiol.">
        <title>The Global Catalogue of Microorganisms (GCM) 10K type strain sequencing project: providing services to taxonomists for standard genome sequencing and annotation.</title>
        <authorList>
            <consortium name="The Broad Institute Genomics Platform"/>
            <consortium name="The Broad Institute Genome Sequencing Center for Infectious Disease"/>
            <person name="Wu L."/>
            <person name="Ma J."/>
        </authorList>
    </citation>
    <scope>NUCLEOTIDE SEQUENCE [LARGE SCALE GENOMIC DNA]</scope>
    <source>
        <strain evidence="5">KCTC 42087</strain>
    </source>
</reference>
<evidence type="ECO:0000313" key="4">
    <source>
        <dbReference type="EMBL" id="MFC5751257.1"/>
    </source>
</evidence>
<name>A0ABW1A985_9ACTN</name>
<evidence type="ECO:0000256" key="1">
    <source>
        <dbReference type="ARBA" id="ARBA00022603"/>
    </source>
</evidence>
<dbReference type="InterPro" id="IPR029063">
    <property type="entry name" value="SAM-dependent_MTases_sf"/>
</dbReference>
<accession>A0ABW1A985</accession>
<dbReference type="RefSeq" id="WP_378287157.1">
    <property type="nucleotide sequence ID" value="NZ_JBHSON010000066.1"/>
</dbReference>
<dbReference type="Gene3D" id="3.40.50.150">
    <property type="entry name" value="Vaccinia Virus protein VP39"/>
    <property type="match status" value="1"/>
</dbReference>
<dbReference type="InterPro" id="IPR051128">
    <property type="entry name" value="EgtD_Methyltrsf_superfamily"/>
</dbReference>
<dbReference type="EMBL" id="JBHSON010000066">
    <property type="protein sequence ID" value="MFC5751257.1"/>
    <property type="molecule type" value="Genomic_DNA"/>
</dbReference>
<dbReference type="InterPro" id="IPR019257">
    <property type="entry name" value="MeTrfase_dom"/>
</dbReference>
<protein>
    <submittedName>
        <fullName evidence="4">L-histidine N(Alpha)-methyltransferase</fullName>
        <ecNumber evidence="4">2.1.1.44</ecNumber>
    </submittedName>
</protein>
<gene>
    <name evidence="4" type="ORF">ACFPZN_37055</name>
</gene>
<dbReference type="Pfam" id="PF10017">
    <property type="entry name" value="Methyltransf_33"/>
    <property type="match status" value="1"/>
</dbReference>
<comment type="caution">
    <text evidence="4">The sequence shown here is derived from an EMBL/GenBank/DDBJ whole genome shotgun (WGS) entry which is preliminary data.</text>
</comment>
<dbReference type="PANTHER" id="PTHR43397:SF1">
    <property type="entry name" value="ERGOTHIONEINE BIOSYNTHESIS PROTEIN 1"/>
    <property type="match status" value="1"/>
</dbReference>
<keyword evidence="1 4" id="KW-0489">Methyltransferase</keyword>
<dbReference type="InterPro" id="IPR017804">
    <property type="entry name" value="MeTrfase_EgtD-like"/>
</dbReference>
<keyword evidence="5" id="KW-1185">Reference proteome</keyword>
<sequence length="306" mass="34284">MQVDVNDAEFRRFIAHLRERRIPAKYLYAGSAAALHARFAIEYSEEYVDGRVDHEIATLLAAQGAAGPPRQICDIGPSNGAHTLQFLRRYGEMGGQVTRYLGLDFSEPLLRVARRRLEYVLPAEHAFGQWDAELLPSERIESWRTDDVVLICFLGNTLGNVDDPVGVLRNLRSSVREGDRLLLGVYATPVAESAGDAMRTYTHPAVRQMIKEPLTWVGVTDELFDLSVVHEPGAIHARIRLRESIVVKGIRFEAGEEIHCFTSRRFDAGLVADLLRRSGWELERWTREGAIDHLVSLARAVGSGRA</sequence>
<dbReference type="EC" id="2.1.1.44" evidence="4"/>
<organism evidence="4 5">
    <name type="scientific">Actinomadura rugatobispora</name>
    <dbReference type="NCBI Taxonomy" id="1994"/>
    <lineage>
        <taxon>Bacteria</taxon>
        <taxon>Bacillati</taxon>
        <taxon>Actinomycetota</taxon>
        <taxon>Actinomycetes</taxon>
        <taxon>Streptosporangiales</taxon>
        <taxon>Thermomonosporaceae</taxon>
        <taxon>Actinomadura</taxon>
    </lineage>
</organism>